<evidence type="ECO:0008006" key="3">
    <source>
        <dbReference type="Google" id="ProtNLM"/>
    </source>
</evidence>
<name>A0A1E5GJ50_9ENTE</name>
<evidence type="ECO:0000313" key="2">
    <source>
        <dbReference type="Proteomes" id="UP000095094"/>
    </source>
</evidence>
<dbReference type="RefSeq" id="WP_069663915.1">
    <property type="nucleotide sequence ID" value="NZ_JBHUJJ010000001.1"/>
</dbReference>
<evidence type="ECO:0000313" key="1">
    <source>
        <dbReference type="EMBL" id="OEG12746.1"/>
    </source>
</evidence>
<keyword evidence="2" id="KW-1185">Reference proteome</keyword>
<protein>
    <recommendedName>
        <fullName evidence="3">Orc1-like AAA ATPase domain-containing protein</fullName>
    </recommendedName>
</protein>
<dbReference type="Proteomes" id="UP000095094">
    <property type="component" value="Unassembled WGS sequence"/>
</dbReference>
<dbReference type="AlphaFoldDB" id="A0A1E5GJ50"/>
<accession>A0A1E5GJ50</accession>
<proteinExistence type="predicted"/>
<reference evidence="2" key="1">
    <citation type="submission" date="2016-09" db="EMBL/GenBank/DDBJ databases">
        <authorList>
            <person name="Gulvik C.A."/>
        </authorList>
    </citation>
    <scope>NUCLEOTIDE SEQUENCE [LARGE SCALE GENOMIC DNA]</scope>
    <source>
        <strain evidence="2">LMG 8895</strain>
    </source>
</reference>
<organism evidence="1 2">
    <name type="scientific">Enterococcus termitis</name>
    <dbReference type="NCBI Taxonomy" id="332950"/>
    <lineage>
        <taxon>Bacteria</taxon>
        <taxon>Bacillati</taxon>
        <taxon>Bacillota</taxon>
        <taxon>Bacilli</taxon>
        <taxon>Lactobacillales</taxon>
        <taxon>Enterococcaceae</taxon>
        <taxon>Enterococcus</taxon>
    </lineage>
</organism>
<comment type="caution">
    <text evidence="1">The sequence shown here is derived from an EMBL/GenBank/DDBJ whole genome shotgun (WGS) entry which is preliminary data.</text>
</comment>
<dbReference type="EMBL" id="MIJY01000031">
    <property type="protein sequence ID" value="OEG12746.1"/>
    <property type="molecule type" value="Genomic_DNA"/>
</dbReference>
<sequence length="808" mass="94792">MNYLLPQKLLHKQLQPLIDNDIRSIFIEGNINSGKKYAIHAYMSEQENSSVINFSSEINFDEREYYPFFCGIENVNKLDINKLIVHSIDDISQNENAKMKFPLYFVKKILSKNHKSGVFNEKEIEILAKLENILKKSSSNIFICSDIQNWDTTSLSFLLVLLDGRSQQFECLTNSKFIITYSSSDSLEKKEKIKEIQKKCERKYRMTKLDLTDFQTLADNMTYNFKIEKELGELIGAVTNDNISYIKMIISELVDQPNYISGTIPSLEEILQKRLLEFGASGKQIKEVLEYASIIGYSFSAIELEKVTQLNRDEFISIIEQANNLKLIAEKNDEYYNFALQVIRKMFEMQAKNKGIKYYTDLAAIIKEIRPAEYLRRAWYLKEINSIEADDLFVLGLLKQIREFKLINPDKRKEIEPLISIEHARYLDLMENAYNFYYEEEYEKAKSVLRQTRFMNSKKLQAEVTILLSHCLSKTLHVADRTYAIEIFEAYNDISSVDNEKDIFERILFRKLTSYTHAGKKEDGLKIEATLNGMLREREQYDEQAKHNLNNLRRISNALHDSNHSLYFMQEAVNYFKPELPNEVPVHLVDYYKSLCNYSGTLIMCGEFEKSFEFAKKAKKLEIEFKEVDFPRQQIVMNNYLLSGYLSNLLSIEECIDSYHRIIDTMNVIAERLFFTSNLSIFYALDNRFEEAKILLESEADVQQLKVDLEGLYNYRIVANTGVYDFLLGDKKAGIEKLESLRNYLSKVDDPLMNEKNEQLIEKMKTFHESLTGEEWLHVIQPKKTFNKTERDYYYLGYAFTTLYNWDL</sequence>
<gene>
    <name evidence="1" type="ORF">BCR25_19650</name>
</gene>
<dbReference type="OrthoDB" id="10012003at2"/>